<evidence type="ECO:0008006" key="4">
    <source>
        <dbReference type="Google" id="ProtNLM"/>
    </source>
</evidence>
<dbReference type="InterPro" id="IPR036388">
    <property type="entry name" value="WH-like_DNA-bd_sf"/>
</dbReference>
<comment type="subcellular location">
    <subcellularLocation>
        <location evidence="1">Nucleus</location>
    </subcellularLocation>
</comment>
<dbReference type="InterPro" id="IPR009057">
    <property type="entry name" value="Homeodomain-like_sf"/>
</dbReference>
<evidence type="ECO:0000313" key="3">
    <source>
        <dbReference type="Proteomes" id="UP001549920"/>
    </source>
</evidence>
<sequence>MGRGKPVCEELRKRIFCGVDAGKSSYQISKDLILPRSTVQSIIEHYKNNRTTSCLKKTGRPRITSAAENGVLKKIIKNNRRARAGELTEQWKDMIHKDVSVDTCK</sequence>
<organism evidence="2 3">
    <name type="scientific">Loxostege sticticalis</name>
    <name type="common">Beet webworm moth</name>
    <dbReference type="NCBI Taxonomy" id="481309"/>
    <lineage>
        <taxon>Eukaryota</taxon>
        <taxon>Metazoa</taxon>
        <taxon>Ecdysozoa</taxon>
        <taxon>Arthropoda</taxon>
        <taxon>Hexapoda</taxon>
        <taxon>Insecta</taxon>
        <taxon>Pterygota</taxon>
        <taxon>Neoptera</taxon>
        <taxon>Endopterygota</taxon>
        <taxon>Lepidoptera</taxon>
        <taxon>Glossata</taxon>
        <taxon>Ditrysia</taxon>
        <taxon>Pyraloidea</taxon>
        <taxon>Crambidae</taxon>
        <taxon>Pyraustinae</taxon>
        <taxon>Loxostege</taxon>
    </lineage>
</organism>
<evidence type="ECO:0000313" key="2">
    <source>
        <dbReference type="EMBL" id="KAL0902585.1"/>
    </source>
</evidence>
<name>A0ABR3INB6_LOXSC</name>
<dbReference type="EMBL" id="JBEUOH010000001">
    <property type="protein sequence ID" value="KAL0902585.1"/>
    <property type="molecule type" value="Genomic_DNA"/>
</dbReference>
<gene>
    <name evidence="2" type="ORF">ABMA27_000421</name>
</gene>
<proteinExistence type="predicted"/>
<dbReference type="Proteomes" id="UP001549920">
    <property type="component" value="Unassembled WGS sequence"/>
</dbReference>
<reference evidence="2 3" key="1">
    <citation type="submission" date="2024-06" db="EMBL/GenBank/DDBJ databases">
        <title>A chromosome-level genome assembly of beet webworm, Loxostege sticticalis.</title>
        <authorList>
            <person name="Zhang Y."/>
        </authorList>
    </citation>
    <scope>NUCLEOTIDE SEQUENCE [LARGE SCALE GENOMIC DNA]</scope>
    <source>
        <strain evidence="2">AQ026</strain>
        <tissue evidence="2">Whole body</tissue>
    </source>
</reference>
<comment type="caution">
    <text evidence="2">The sequence shown here is derived from an EMBL/GenBank/DDBJ whole genome shotgun (WGS) entry which is preliminary data.</text>
</comment>
<dbReference type="SUPFAM" id="SSF46689">
    <property type="entry name" value="Homeodomain-like"/>
    <property type="match status" value="1"/>
</dbReference>
<accession>A0ABR3INB6</accession>
<evidence type="ECO:0000256" key="1">
    <source>
        <dbReference type="ARBA" id="ARBA00004123"/>
    </source>
</evidence>
<keyword evidence="3" id="KW-1185">Reference proteome</keyword>
<protein>
    <recommendedName>
        <fullName evidence="4">Paired domain-containing protein</fullName>
    </recommendedName>
</protein>
<dbReference type="Gene3D" id="1.10.10.10">
    <property type="entry name" value="Winged helix-like DNA-binding domain superfamily/Winged helix DNA-binding domain"/>
    <property type="match status" value="1"/>
</dbReference>